<dbReference type="RefSeq" id="WP_161698441.1">
    <property type="nucleotide sequence ID" value="NZ_JAAAMU010000006.1"/>
</dbReference>
<organism evidence="2 3">
    <name type="scientific">Paenibacillus sacheonensis</name>
    <dbReference type="NCBI Taxonomy" id="742054"/>
    <lineage>
        <taxon>Bacteria</taxon>
        <taxon>Bacillati</taxon>
        <taxon>Bacillota</taxon>
        <taxon>Bacilli</taxon>
        <taxon>Bacillales</taxon>
        <taxon>Paenibacillaceae</taxon>
        <taxon>Paenibacillus</taxon>
    </lineage>
</organism>
<evidence type="ECO:0000256" key="1">
    <source>
        <dbReference type="SAM" id="Coils"/>
    </source>
</evidence>
<proteinExistence type="predicted"/>
<gene>
    <name evidence="2" type="ORF">GT003_13310</name>
</gene>
<keyword evidence="1" id="KW-0175">Coiled coil</keyword>
<dbReference type="EMBL" id="JAAAMU010000006">
    <property type="protein sequence ID" value="NBC69970.1"/>
    <property type="molecule type" value="Genomic_DNA"/>
</dbReference>
<dbReference type="Proteomes" id="UP000558113">
    <property type="component" value="Unassembled WGS sequence"/>
</dbReference>
<accession>A0A7X4YPA5</accession>
<name>A0A7X4YPA5_9BACL</name>
<evidence type="ECO:0000313" key="2">
    <source>
        <dbReference type="EMBL" id="NBC69970.1"/>
    </source>
</evidence>
<feature type="coiled-coil region" evidence="1">
    <location>
        <begin position="171"/>
        <end position="289"/>
    </location>
</feature>
<dbReference type="OrthoDB" id="2824466at2"/>
<sequence>MSERDAWKWIFGEMPDKTIVHLVNEINKHLTSRSRIVIKGISDLNNLKFEQLRLFRSRIEAELIKPKNIQRSREFYRIYYKVPKIKDIIEEVSNQSIERIVEDFQNSESILKLEDVVIFLLSQTDNDTINKGIELYNKIKEQCLSEVDIEDDTQKSTLVEIESSIEKNDEYVTLQHEIVKYKSQIEQLEIKILSLEKERIQLIEDKNEVIKSNRELKKQITSGQSEINNALKRTKILEREIETRNALIAKKDKQHQELKVDYERIQNSEVDLNKQIQSLNTQIGELQNQQPILEVSEQDKGTREITIIDRNLPDGLERRKDIKFNLIKPSELEQMIQGNALESVDEIWYIKFRLPVPKQQLLNEIFGSKVNGFSTYNELKDYCNIHY</sequence>
<evidence type="ECO:0000313" key="3">
    <source>
        <dbReference type="Proteomes" id="UP000558113"/>
    </source>
</evidence>
<reference evidence="2 3" key="1">
    <citation type="submission" date="2020-01" db="EMBL/GenBank/DDBJ databases">
        <title>Paenibacillus soybeanensis sp. nov. isolated from the nodules of soybean (Glycine max(L.) Merr).</title>
        <authorList>
            <person name="Wang H."/>
        </authorList>
    </citation>
    <scope>NUCLEOTIDE SEQUENCE [LARGE SCALE GENOMIC DNA]</scope>
    <source>
        <strain evidence="2 3">DSM 23054</strain>
    </source>
</reference>
<protein>
    <submittedName>
        <fullName evidence="2">Uncharacterized protein</fullName>
    </submittedName>
</protein>
<comment type="caution">
    <text evidence="2">The sequence shown here is derived from an EMBL/GenBank/DDBJ whole genome shotgun (WGS) entry which is preliminary data.</text>
</comment>
<keyword evidence="3" id="KW-1185">Reference proteome</keyword>
<dbReference type="AlphaFoldDB" id="A0A7X4YPA5"/>